<sequence length="457" mass="49587">MALAITPSLPTARYRRLLSLLLLAGALAFVITLYSQTGTPNILLAWTQKHKNQPPADGPMAVYHAESARPPLEGMPHVLAKLDRDLVPVPGNGRRLVIVGDVHGMIEPLNELLDKINYRRPTRRRDEDGAEGNEEGGDHLVFVGDMINKGPSSSAVVDLAMELGASAVRGNHEDRILLERASMAIVRAGDDDSVPAPVIDKDDQRVLSSPAQRGNPADRACARSLSDAQAEWLAALPAILDLGFLPGCFPGTGRTIVAHAGLVPGITPLSAQDPWAVMNMRSLSYPREELRREEAIDALVEAAAVKFRISEEYLSDKDHWTNRRIRKKLRSDLSEADIEAEFLRRTKPSDRDIAVPSDGHGGVPWTDAWDAAQLAVEPDSRRTAVVYGHDSKAGFRDRPFSLGLDSGCVKGKELTALVVEANADGVSRRIVSVKCSKPKPAGKSLFGEGGDDEEDRP</sequence>
<dbReference type="GO" id="GO:0016791">
    <property type="term" value="F:phosphatase activity"/>
    <property type="evidence" value="ECO:0007669"/>
    <property type="project" value="TreeGrafter"/>
</dbReference>
<dbReference type="GO" id="GO:0006798">
    <property type="term" value="P:polyphosphate catabolic process"/>
    <property type="evidence" value="ECO:0007669"/>
    <property type="project" value="TreeGrafter"/>
</dbReference>
<comment type="caution">
    <text evidence="3">The sequence shown here is derived from an EMBL/GenBank/DDBJ whole genome shotgun (WGS) entry which is preliminary data.</text>
</comment>
<evidence type="ECO:0000259" key="2">
    <source>
        <dbReference type="Pfam" id="PF00149"/>
    </source>
</evidence>
<protein>
    <submittedName>
        <fullName evidence="3">Ser/Thr protein phosphatase family</fullName>
    </submittedName>
</protein>
<dbReference type="Gene3D" id="3.60.21.10">
    <property type="match status" value="1"/>
</dbReference>
<dbReference type="SUPFAM" id="SSF56300">
    <property type="entry name" value="Metallo-dependent phosphatases"/>
    <property type="match status" value="1"/>
</dbReference>
<dbReference type="InterPro" id="IPR004843">
    <property type="entry name" value="Calcineurin-like_PHP"/>
</dbReference>
<dbReference type="Proteomes" id="UP000770015">
    <property type="component" value="Unassembled WGS sequence"/>
</dbReference>
<feature type="region of interest" description="Disordered" evidence="1">
    <location>
        <begin position="437"/>
        <end position="457"/>
    </location>
</feature>
<dbReference type="Pfam" id="PF00149">
    <property type="entry name" value="Metallophos"/>
    <property type="match status" value="1"/>
</dbReference>
<gene>
    <name evidence="3" type="ORF">F5X68DRAFT_197044</name>
</gene>
<dbReference type="PANTHER" id="PTHR42850">
    <property type="entry name" value="METALLOPHOSPHOESTERASE"/>
    <property type="match status" value="1"/>
</dbReference>
<dbReference type="OrthoDB" id="10267127at2759"/>
<dbReference type="GO" id="GO:0000298">
    <property type="term" value="F:endopolyphosphatase activity"/>
    <property type="evidence" value="ECO:0007669"/>
    <property type="project" value="TreeGrafter"/>
</dbReference>
<evidence type="ECO:0000313" key="3">
    <source>
        <dbReference type="EMBL" id="KAH6697261.1"/>
    </source>
</evidence>
<name>A0A9P9AD84_9PEZI</name>
<organism evidence="3 4">
    <name type="scientific">Plectosphaerella plurivora</name>
    <dbReference type="NCBI Taxonomy" id="936078"/>
    <lineage>
        <taxon>Eukaryota</taxon>
        <taxon>Fungi</taxon>
        <taxon>Dikarya</taxon>
        <taxon>Ascomycota</taxon>
        <taxon>Pezizomycotina</taxon>
        <taxon>Sordariomycetes</taxon>
        <taxon>Hypocreomycetidae</taxon>
        <taxon>Glomerellales</taxon>
        <taxon>Plectosphaerellaceae</taxon>
        <taxon>Plectosphaerella</taxon>
    </lineage>
</organism>
<feature type="domain" description="Calcineurin-like phosphoesterase" evidence="2">
    <location>
        <begin position="95"/>
        <end position="297"/>
    </location>
</feature>
<reference evidence="3" key="1">
    <citation type="journal article" date="2021" name="Nat. Commun.">
        <title>Genetic determinants of endophytism in the Arabidopsis root mycobiome.</title>
        <authorList>
            <person name="Mesny F."/>
            <person name="Miyauchi S."/>
            <person name="Thiergart T."/>
            <person name="Pickel B."/>
            <person name="Atanasova L."/>
            <person name="Karlsson M."/>
            <person name="Huettel B."/>
            <person name="Barry K.W."/>
            <person name="Haridas S."/>
            <person name="Chen C."/>
            <person name="Bauer D."/>
            <person name="Andreopoulos W."/>
            <person name="Pangilinan J."/>
            <person name="LaButti K."/>
            <person name="Riley R."/>
            <person name="Lipzen A."/>
            <person name="Clum A."/>
            <person name="Drula E."/>
            <person name="Henrissat B."/>
            <person name="Kohler A."/>
            <person name="Grigoriev I.V."/>
            <person name="Martin F.M."/>
            <person name="Hacquard S."/>
        </authorList>
    </citation>
    <scope>NUCLEOTIDE SEQUENCE</scope>
    <source>
        <strain evidence="3">MPI-SDFR-AT-0117</strain>
    </source>
</reference>
<dbReference type="EMBL" id="JAGSXJ010000001">
    <property type="protein sequence ID" value="KAH6697261.1"/>
    <property type="molecule type" value="Genomic_DNA"/>
</dbReference>
<dbReference type="AlphaFoldDB" id="A0A9P9AD84"/>
<dbReference type="InterPro" id="IPR050126">
    <property type="entry name" value="Ap4A_hydrolase"/>
</dbReference>
<evidence type="ECO:0000256" key="1">
    <source>
        <dbReference type="SAM" id="MobiDB-lite"/>
    </source>
</evidence>
<proteinExistence type="predicted"/>
<dbReference type="GO" id="GO:0005737">
    <property type="term" value="C:cytoplasm"/>
    <property type="evidence" value="ECO:0007669"/>
    <property type="project" value="TreeGrafter"/>
</dbReference>
<keyword evidence="4" id="KW-1185">Reference proteome</keyword>
<evidence type="ECO:0000313" key="4">
    <source>
        <dbReference type="Proteomes" id="UP000770015"/>
    </source>
</evidence>
<dbReference type="InterPro" id="IPR029052">
    <property type="entry name" value="Metallo-depent_PP-like"/>
</dbReference>
<dbReference type="PANTHER" id="PTHR42850:SF4">
    <property type="entry name" value="ZINC-DEPENDENT ENDOPOLYPHOSPHATASE"/>
    <property type="match status" value="1"/>
</dbReference>
<accession>A0A9P9AD84</accession>